<evidence type="ECO:0000313" key="1">
    <source>
        <dbReference type="EMBL" id="MCL7044594.1"/>
    </source>
</evidence>
<comment type="caution">
    <text evidence="1">The sequence shown here is derived from an EMBL/GenBank/DDBJ whole genome shotgun (WGS) entry which is preliminary data.</text>
</comment>
<protein>
    <submittedName>
        <fullName evidence="1">Uncharacterized protein</fullName>
    </submittedName>
</protein>
<keyword evidence="2" id="KW-1185">Reference proteome</keyword>
<reference evidence="1" key="1">
    <citation type="submission" date="2022-03" db="EMBL/GenBank/DDBJ databases">
        <title>A functionally conserved STORR gene fusion in Papaver species that diverged 16.8 million years ago.</title>
        <authorList>
            <person name="Catania T."/>
        </authorList>
    </citation>
    <scope>NUCLEOTIDE SEQUENCE</scope>
    <source>
        <strain evidence="1">S-191538</strain>
    </source>
</reference>
<sequence>MAFKNRPIIPRTRRFYEGGFQPVMTRRESALILGVRMNQLISLLWGESPALKITNDTSNYYLVIGKLQGHFSVLRLIKLNYLYVRRWGNWY</sequence>
<organism evidence="1 2">
    <name type="scientific">Papaver nudicaule</name>
    <name type="common">Iceland poppy</name>
    <dbReference type="NCBI Taxonomy" id="74823"/>
    <lineage>
        <taxon>Eukaryota</taxon>
        <taxon>Viridiplantae</taxon>
        <taxon>Streptophyta</taxon>
        <taxon>Embryophyta</taxon>
        <taxon>Tracheophyta</taxon>
        <taxon>Spermatophyta</taxon>
        <taxon>Magnoliopsida</taxon>
        <taxon>Ranunculales</taxon>
        <taxon>Papaveraceae</taxon>
        <taxon>Papaveroideae</taxon>
        <taxon>Papaver</taxon>
    </lineage>
</organism>
<dbReference type="EMBL" id="JAJJMA010259769">
    <property type="protein sequence ID" value="MCL7044594.1"/>
    <property type="molecule type" value="Genomic_DNA"/>
</dbReference>
<evidence type="ECO:0000313" key="2">
    <source>
        <dbReference type="Proteomes" id="UP001177140"/>
    </source>
</evidence>
<proteinExistence type="predicted"/>
<accession>A0AA42AYH6</accession>
<dbReference type="Proteomes" id="UP001177140">
    <property type="component" value="Unassembled WGS sequence"/>
</dbReference>
<name>A0AA42AYH6_PAPNU</name>
<dbReference type="AlphaFoldDB" id="A0AA42AYH6"/>
<gene>
    <name evidence="1" type="ORF">MKW94_030438</name>
</gene>